<comment type="function">
    <text evidence="8">Catalyzes the acetylation of L-2,4-diaminobutyrate (DABA) to gamma-N-acetyl-alpha,gamma-diaminobutyric acid (ADABA) with acetyl coenzyme A.</text>
</comment>
<dbReference type="GO" id="GO:0033816">
    <property type="term" value="F:diaminobutyrate acetyltransferase activity"/>
    <property type="evidence" value="ECO:0007669"/>
    <property type="project" value="UniProtKB-EC"/>
</dbReference>
<keyword evidence="11" id="KW-1185">Reference proteome</keyword>
<name>A0A1R4B6S5_9VIBR</name>
<dbReference type="OrthoDB" id="2436196at2"/>
<dbReference type="InterPro" id="IPR000182">
    <property type="entry name" value="GNAT_dom"/>
</dbReference>
<evidence type="ECO:0000256" key="2">
    <source>
        <dbReference type="ARBA" id="ARBA00010712"/>
    </source>
</evidence>
<keyword evidence="5 8" id="KW-0808">Transferase</keyword>
<dbReference type="NCBIfam" id="TIGR02406">
    <property type="entry name" value="ectoine_EctA"/>
    <property type="match status" value="1"/>
</dbReference>
<keyword evidence="6 8" id="KW-0012">Acyltransferase</keyword>
<organism evidence="10 11">
    <name type="scientific">Vibrio palustris</name>
    <dbReference type="NCBI Taxonomy" id="1918946"/>
    <lineage>
        <taxon>Bacteria</taxon>
        <taxon>Pseudomonadati</taxon>
        <taxon>Pseudomonadota</taxon>
        <taxon>Gammaproteobacteria</taxon>
        <taxon>Vibrionales</taxon>
        <taxon>Vibrionaceae</taxon>
        <taxon>Vibrio</taxon>
    </lineage>
</organism>
<dbReference type="InterPro" id="IPR016181">
    <property type="entry name" value="Acyl_CoA_acyltransferase"/>
</dbReference>
<evidence type="ECO:0000313" key="11">
    <source>
        <dbReference type="Proteomes" id="UP000189475"/>
    </source>
</evidence>
<gene>
    <name evidence="8 10" type="primary">ectA</name>
    <name evidence="10" type="ORF">VPAL9027_02562</name>
</gene>
<dbReference type="EMBL" id="FUFT01000005">
    <property type="protein sequence ID" value="SJL84571.1"/>
    <property type="molecule type" value="Genomic_DNA"/>
</dbReference>
<evidence type="ECO:0000256" key="6">
    <source>
        <dbReference type="ARBA" id="ARBA00023315"/>
    </source>
</evidence>
<dbReference type="Pfam" id="PF00583">
    <property type="entry name" value="Acetyltransf_1"/>
    <property type="match status" value="1"/>
</dbReference>
<dbReference type="Proteomes" id="UP000189475">
    <property type="component" value="Unassembled WGS sequence"/>
</dbReference>
<dbReference type="EC" id="2.3.1.178" evidence="3 8"/>
<evidence type="ECO:0000256" key="8">
    <source>
        <dbReference type="RuleBase" id="RU365045"/>
    </source>
</evidence>
<comment type="similarity">
    <text evidence="2 8">Belongs to the acetyltransferase family. EctA subfamily.</text>
</comment>
<evidence type="ECO:0000256" key="3">
    <source>
        <dbReference type="ARBA" id="ARBA00012355"/>
    </source>
</evidence>
<protein>
    <recommendedName>
        <fullName evidence="4 8">L-2,4-diaminobutyric acid acetyltransferase</fullName>
        <shortName evidence="8">DABA acetyltransferase</shortName>
        <ecNumber evidence="3 8">2.3.1.178</ecNumber>
    </recommendedName>
</protein>
<dbReference type="PROSITE" id="PS51186">
    <property type="entry name" value="GNAT"/>
    <property type="match status" value="1"/>
</dbReference>
<dbReference type="CDD" id="cd04301">
    <property type="entry name" value="NAT_SF"/>
    <property type="match status" value="1"/>
</dbReference>
<feature type="domain" description="N-acetyltransferase" evidence="9">
    <location>
        <begin position="21"/>
        <end position="177"/>
    </location>
</feature>
<dbReference type="STRING" id="1918946.VPAL9027_02562"/>
<dbReference type="AlphaFoldDB" id="A0A1R4B6S5"/>
<dbReference type="UniPathway" id="UPA00067">
    <property type="reaction ID" value="UER00122"/>
</dbReference>
<dbReference type="RefSeq" id="WP_077315114.1">
    <property type="nucleotide sequence ID" value="NZ_AP024888.1"/>
</dbReference>
<comment type="catalytic activity">
    <reaction evidence="7 8">
        <text>L-2,4-diaminobutanoate + acetyl-CoA = (2S)-4-acetamido-2-aminobutanoate + CoA + H(+)</text>
        <dbReference type="Rhea" id="RHEA:16901"/>
        <dbReference type="ChEBI" id="CHEBI:15378"/>
        <dbReference type="ChEBI" id="CHEBI:57287"/>
        <dbReference type="ChEBI" id="CHEBI:57288"/>
        <dbReference type="ChEBI" id="CHEBI:58761"/>
        <dbReference type="ChEBI" id="CHEBI:58929"/>
        <dbReference type="EC" id="2.3.1.178"/>
    </reaction>
</comment>
<evidence type="ECO:0000256" key="5">
    <source>
        <dbReference type="ARBA" id="ARBA00022679"/>
    </source>
</evidence>
<reference evidence="10 11" key="1">
    <citation type="submission" date="2017-02" db="EMBL/GenBank/DDBJ databases">
        <authorList>
            <person name="Peterson S.W."/>
        </authorList>
    </citation>
    <scope>NUCLEOTIDE SEQUENCE [LARGE SCALE GENOMIC DNA]</scope>
    <source>
        <strain evidence="10 11">CECT 9027</strain>
    </source>
</reference>
<proteinExistence type="inferred from homology"/>
<evidence type="ECO:0000256" key="1">
    <source>
        <dbReference type="ARBA" id="ARBA00004978"/>
    </source>
</evidence>
<evidence type="ECO:0000256" key="7">
    <source>
        <dbReference type="ARBA" id="ARBA00048924"/>
    </source>
</evidence>
<evidence type="ECO:0000259" key="9">
    <source>
        <dbReference type="PROSITE" id="PS51186"/>
    </source>
</evidence>
<dbReference type="Gene3D" id="3.40.630.30">
    <property type="match status" value="1"/>
</dbReference>
<evidence type="ECO:0000313" key="10">
    <source>
        <dbReference type="EMBL" id="SJL84571.1"/>
    </source>
</evidence>
<sequence>MVIQTAWTACPNWMDSAQNSWVLRAPTRDDGADVHALISQCQPLDENSAYCNFLQSSHFANTSIIAEMHERCAGFISAYRKPDEPTTLFIWQVAVHPDSRGEGLAFHMLQTLLKRDVLHNVEYVETTITSDNQGSWNLFRKLEREMGGQGDITTFLDEVRHFKGEHDTEYLYRIPLQSPKMDKE</sequence>
<dbReference type="SUPFAM" id="SSF55729">
    <property type="entry name" value="Acyl-CoA N-acyltransferases (Nat)"/>
    <property type="match status" value="1"/>
</dbReference>
<accession>A0A1R4B6S5</accession>
<evidence type="ECO:0000256" key="4">
    <source>
        <dbReference type="ARBA" id="ARBA00017935"/>
    </source>
</evidence>
<dbReference type="GO" id="GO:0019491">
    <property type="term" value="P:ectoine biosynthetic process"/>
    <property type="evidence" value="ECO:0007669"/>
    <property type="project" value="UniProtKB-UniPathway"/>
</dbReference>
<comment type="pathway">
    <text evidence="1 8">Amine and polyamine biosynthesis; ectoine biosynthesis; L-ectoine from L-aspartate 4-semialdehyde: step 2/3.</text>
</comment>
<dbReference type="InterPro" id="IPR012772">
    <property type="entry name" value="Ectoine_EctA"/>
</dbReference>